<gene>
    <name evidence="5" type="ORF">PV07_07987</name>
</gene>
<dbReference type="InterPro" id="IPR036291">
    <property type="entry name" value="NAD(P)-bd_dom_sf"/>
</dbReference>
<dbReference type="Proteomes" id="UP000054466">
    <property type="component" value="Unassembled WGS sequence"/>
</dbReference>
<dbReference type="PANTHER" id="PTHR24322">
    <property type="entry name" value="PKSB"/>
    <property type="match status" value="1"/>
</dbReference>
<evidence type="ECO:0000256" key="1">
    <source>
        <dbReference type="ARBA" id="ARBA00006484"/>
    </source>
</evidence>
<dbReference type="PANTHER" id="PTHR24322:SF736">
    <property type="entry name" value="RETINOL DEHYDROGENASE 10"/>
    <property type="match status" value="1"/>
</dbReference>
<evidence type="ECO:0000256" key="2">
    <source>
        <dbReference type="ARBA" id="ARBA00023002"/>
    </source>
</evidence>
<evidence type="ECO:0000313" key="6">
    <source>
        <dbReference type="Proteomes" id="UP000054466"/>
    </source>
</evidence>
<dbReference type="STRING" id="569365.A0A0D2CB84"/>
<comment type="similarity">
    <text evidence="1 3">Belongs to the short-chain dehydrogenases/reductases (SDR) family.</text>
</comment>
<dbReference type="GeneID" id="27347181"/>
<dbReference type="SMART" id="SM00822">
    <property type="entry name" value="PKS_KR"/>
    <property type="match status" value="1"/>
</dbReference>
<dbReference type="PRINTS" id="PR00081">
    <property type="entry name" value="GDHRDH"/>
</dbReference>
<evidence type="ECO:0000313" key="5">
    <source>
        <dbReference type="EMBL" id="KIW28313.1"/>
    </source>
</evidence>
<accession>A0A0D2CB84</accession>
<dbReference type="VEuPathDB" id="FungiDB:PV07_07987"/>
<dbReference type="Pfam" id="PF00106">
    <property type="entry name" value="adh_short"/>
    <property type="match status" value="1"/>
</dbReference>
<keyword evidence="2" id="KW-0560">Oxidoreductase</keyword>
<dbReference type="PRINTS" id="PR00080">
    <property type="entry name" value="SDRFAMILY"/>
</dbReference>
<dbReference type="SUPFAM" id="SSF51735">
    <property type="entry name" value="NAD(P)-binding Rossmann-fold domains"/>
    <property type="match status" value="1"/>
</dbReference>
<dbReference type="RefSeq" id="XP_016248529.1">
    <property type="nucleotide sequence ID" value="XM_016395110.1"/>
</dbReference>
<evidence type="ECO:0000259" key="4">
    <source>
        <dbReference type="SMART" id="SM00822"/>
    </source>
</evidence>
<sequence>MAVHSTLEPSSHLSSLRTLVAETLFNPVLTGALLLYVHRNPTLLERLPWPPPTTTLRLLPFQLPWGIPNRITLRATPALKTLKFLFALGLITHLNRLLNRLALNYWHLGKQGEAWDFGGEGKETILVTGGCSGFGREMVKMFAARTRANVVVLDVQELPDDLKDVPRLSYYHADLTSPASIHEAVDLICRHSTPPPTVLINNAGVAQAHTILDTDDAWLDKIFRVNLLSHFTLIRLLLPRMMAQRKGHIVSIASMASYTGCASLGDYSATKAGVLALHETLTAELATRHRDRGGHCVQASIVHPMWARTPLVGSWETGLARARQPVLEPRDVAARVVRQVLAGRSGSVYVPDNVWVGTWLRAVPDWVAVTSRMDTARATATDS</sequence>
<reference evidence="5 6" key="1">
    <citation type="submission" date="2015-01" db="EMBL/GenBank/DDBJ databases">
        <title>The Genome Sequence of Cladophialophora immunda CBS83496.</title>
        <authorList>
            <consortium name="The Broad Institute Genomics Platform"/>
            <person name="Cuomo C."/>
            <person name="de Hoog S."/>
            <person name="Gorbushina A."/>
            <person name="Stielow B."/>
            <person name="Teixiera M."/>
            <person name="Abouelleil A."/>
            <person name="Chapman S.B."/>
            <person name="Priest M."/>
            <person name="Young S.K."/>
            <person name="Wortman J."/>
            <person name="Nusbaum C."/>
            <person name="Birren B."/>
        </authorList>
    </citation>
    <scope>NUCLEOTIDE SEQUENCE [LARGE SCALE GENOMIC DNA]</scope>
    <source>
        <strain evidence="5 6">CBS 83496</strain>
    </source>
</reference>
<dbReference type="OrthoDB" id="10253736at2759"/>
<feature type="domain" description="Ketoreductase" evidence="4">
    <location>
        <begin position="123"/>
        <end position="309"/>
    </location>
</feature>
<dbReference type="InterPro" id="IPR002347">
    <property type="entry name" value="SDR_fam"/>
</dbReference>
<organism evidence="5 6">
    <name type="scientific">Cladophialophora immunda</name>
    <dbReference type="NCBI Taxonomy" id="569365"/>
    <lineage>
        <taxon>Eukaryota</taxon>
        <taxon>Fungi</taxon>
        <taxon>Dikarya</taxon>
        <taxon>Ascomycota</taxon>
        <taxon>Pezizomycotina</taxon>
        <taxon>Eurotiomycetes</taxon>
        <taxon>Chaetothyriomycetidae</taxon>
        <taxon>Chaetothyriales</taxon>
        <taxon>Herpotrichiellaceae</taxon>
        <taxon>Cladophialophora</taxon>
    </lineage>
</organism>
<name>A0A0D2CB84_9EURO</name>
<dbReference type="InterPro" id="IPR057326">
    <property type="entry name" value="KR_dom"/>
</dbReference>
<dbReference type="AlphaFoldDB" id="A0A0D2CB84"/>
<protein>
    <recommendedName>
        <fullName evidence="4">Ketoreductase domain-containing protein</fullName>
    </recommendedName>
</protein>
<keyword evidence="6" id="KW-1185">Reference proteome</keyword>
<dbReference type="Gene3D" id="3.40.50.720">
    <property type="entry name" value="NAD(P)-binding Rossmann-like Domain"/>
    <property type="match status" value="1"/>
</dbReference>
<dbReference type="HOGENOM" id="CLU_010194_5_2_1"/>
<dbReference type="EMBL" id="KN847043">
    <property type="protein sequence ID" value="KIW28313.1"/>
    <property type="molecule type" value="Genomic_DNA"/>
</dbReference>
<evidence type="ECO:0000256" key="3">
    <source>
        <dbReference type="RuleBase" id="RU000363"/>
    </source>
</evidence>
<dbReference type="GO" id="GO:0016616">
    <property type="term" value="F:oxidoreductase activity, acting on the CH-OH group of donors, NAD or NADP as acceptor"/>
    <property type="evidence" value="ECO:0007669"/>
    <property type="project" value="TreeGrafter"/>
</dbReference>
<proteinExistence type="inferred from homology"/>